<dbReference type="InterPro" id="IPR010919">
    <property type="entry name" value="SAND-like_dom_sf"/>
</dbReference>
<dbReference type="SUPFAM" id="SSF46955">
    <property type="entry name" value="Putative DNA-binding domain"/>
    <property type="match status" value="1"/>
</dbReference>
<feature type="region of interest" description="Disordered" evidence="4">
    <location>
        <begin position="933"/>
        <end position="964"/>
    </location>
</feature>
<feature type="region of interest" description="Disordered" evidence="4">
    <location>
        <begin position="692"/>
        <end position="732"/>
    </location>
</feature>
<feature type="region of interest" description="Disordered" evidence="4">
    <location>
        <begin position="540"/>
        <end position="572"/>
    </location>
</feature>
<evidence type="ECO:0000256" key="3">
    <source>
        <dbReference type="ARBA" id="ARBA00032146"/>
    </source>
</evidence>
<dbReference type="InParanoid" id="A0A3B1IM14"/>
<evidence type="ECO:0000313" key="6">
    <source>
        <dbReference type="Ensembl" id="ENSAMXP00000030947.1"/>
    </source>
</evidence>
<organism evidence="6 7">
    <name type="scientific">Astyanax mexicanus</name>
    <name type="common">Blind cave fish</name>
    <name type="synonym">Astyanax fasciatus mexicanus</name>
    <dbReference type="NCBI Taxonomy" id="7994"/>
    <lineage>
        <taxon>Eukaryota</taxon>
        <taxon>Metazoa</taxon>
        <taxon>Chordata</taxon>
        <taxon>Craniata</taxon>
        <taxon>Vertebrata</taxon>
        <taxon>Euteleostomi</taxon>
        <taxon>Actinopterygii</taxon>
        <taxon>Neopterygii</taxon>
        <taxon>Teleostei</taxon>
        <taxon>Ostariophysi</taxon>
        <taxon>Characiformes</taxon>
        <taxon>Characoidei</taxon>
        <taxon>Acestrorhamphidae</taxon>
        <taxon>Acestrorhamphinae</taxon>
        <taxon>Astyanax</taxon>
    </lineage>
</organism>
<dbReference type="Proteomes" id="UP000018467">
    <property type="component" value="Unassembled WGS sequence"/>
</dbReference>
<dbReference type="Gene3D" id="3.10.390.10">
    <property type="entry name" value="SAND domain-like"/>
    <property type="match status" value="1"/>
</dbReference>
<feature type="compositionally biased region" description="Polar residues" evidence="4">
    <location>
        <begin position="653"/>
        <end position="668"/>
    </location>
</feature>
<dbReference type="InterPro" id="IPR023216">
    <property type="entry name" value="Tscrpt_reg_SKI_SnoN"/>
</dbReference>
<dbReference type="InterPro" id="IPR014890">
    <property type="entry name" value="c-SKI_SMAD4-bd_dom"/>
</dbReference>
<feature type="compositionally biased region" description="Basic and acidic residues" evidence="4">
    <location>
        <begin position="302"/>
        <end position="316"/>
    </location>
</feature>
<dbReference type="CDD" id="cd21083">
    <property type="entry name" value="DHD_Ski"/>
    <property type="match status" value="1"/>
</dbReference>
<dbReference type="Pfam" id="PF08782">
    <property type="entry name" value="c-SKI_SMAD_bind"/>
    <property type="match status" value="1"/>
</dbReference>
<dbReference type="GO" id="GO:0051216">
    <property type="term" value="P:cartilage development"/>
    <property type="evidence" value="ECO:0007669"/>
    <property type="project" value="Ensembl"/>
</dbReference>
<proteinExistence type="inferred from homology"/>
<dbReference type="STRING" id="7994.ENSAMXP00000030947"/>
<dbReference type="PANTHER" id="PTHR10005">
    <property type="entry name" value="SKI ONCOGENE-RELATED"/>
    <property type="match status" value="1"/>
</dbReference>
<dbReference type="AlphaFoldDB" id="A0A3B1IM14"/>
<feature type="region of interest" description="Disordered" evidence="4">
    <location>
        <begin position="278"/>
        <end position="316"/>
    </location>
</feature>
<dbReference type="FunFam" id="3.10.390.10:FF:000002">
    <property type="entry name" value="Putative ski oncogene"/>
    <property type="match status" value="1"/>
</dbReference>
<reference evidence="6" key="4">
    <citation type="submission" date="2025-09" db="UniProtKB">
        <authorList>
            <consortium name="Ensembl"/>
        </authorList>
    </citation>
    <scope>IDENTIFICATION</scope>
</reference>
<evidence type="ECO:0000313" key="7">
    <source>
        <dbReference type="Proteomes" id="UP000018467"/>
    </source>
</evidence>
<dbReference type="GO" id="GO:0000978">
    <property type="term" value="F:RNA polymerase II cis-regulatory region sequence-specific DNA binding"/>
    <property type="evidence" value="ECO:0007669"/>
    <property type="project" value="TreeGrafter"/>
</dbReference>
<dbReference type="GO" id="GO:0005634">
    <property type="term" value="C:nucleus"/>
    <property type="evidence" value="ECO:0007669"/>
    <property type="project" value="Ensembl"/>
</dbReference>
<feature type="compositionally biased region" description="Basic and acidic residues" evidence="4">
    <location>
        <begin position="953"/>
        <end position="964"/>
    </location>
</feature>
<dbReference type="GO" id="GO:0000122">
    <property type="term" value="P:negative regulation of transcription by RNA polymerase II"/>
    <property type="evidence" value="ECO:0007669"/>
    <property type="project" value="TreeGrafter"/>
</dbReference>
<evidence type="ECO:0000256" key="2">
    <source>
        <dbReference type="ARBA" id="ARBA00022369"/>
    </source>
</evidence>
<dbReference type="Pfam" id="PF02437">
    <property type="entry name" value="Ski_Sno_DHD"/>
    <property type="match status" value="1"/>
</dbReference>
<dbReference type="GO" id="GO:0030514">
    <property type="term" value="P:negative regulation of BMP signaling pathway"/>
    <property type="evidence" value="ECO:0007669"/>
    <property type="project" value="TreeGrafter"/>
</dbReference>
<reference evidence="7" key="2">
    <citation type="journal article" date="2014" name="Nat. Commun.">
        <title>The cavefish genome reveals candidate genes for eye loss.</title>
        <authorList>
            <person name="McGaugh S.E."/>
            <person name="Gross J.B."/>
            <person name="Aken B."/>
            <person name="Blin M."/>
            <person name="Borowsky R."/>
            <person name="Chalopin D."/>
            <person name="Hinaux H."/>
            <person name="Jeffery W.R."/>
            <person name="Keene A."/>
            <person name="Ma L."/>
            <person name="Minx P."/>
            <person name="Murphy D."/>
            <person name="O'Quin K.E."/>
            <person name="Retaux S."/>
            <person name="Rohner N."/>
            <person name="Searle S.M."/>
            <person name="Stahl B.A."/>
            <person name="Tabin C."/>
            <person name="Volff J.N."/>
            <person name="Yoshizawa M."/>
            <person name="Warren W.C."/>
        </authorList>
    </citation>
    <scope>NUCLEOTIDE SEQUENCE [LARGE SCALE GENOMIC DNA]</scope>
    <source>
        <strain evidence="7">female</strain>
    </source>
</reference>
<dbReference type="InterPro" id="IPR037000">
    <property type="entry name" value="Ski_DNA-bd_sf"/>
</dbReference>
<feature type="compositionally biased region" description="Pro residues" evidence="4">
    <location>
        <begin position="54"/>
        <end position="72"/>
    </location>
</feature>
<comment type="similarity">
    <text evidence="1">Belongs to the SKI family.</text>
</comment>
<dbReference type="Ensembl" id="ENSAMXT00000048207.1">
    <property type="protein sequence ID" value="ENSAMXP00000030947.1"/>
    <property type="gene ID" value="ENSAMXG00000030008.1"/>
</dbReference>
<dbReference type="InterPro" id="IPR047315">
    <property type="entry name" value="DHD_Ski"/>
</dbReference>
<protein>
    <recommendedName>
        <fullName evidence="2">Ski oncogene</fullName>
    </recommendedName>
    <alternativeName>
        <fullName evidence="3">Proto-oncogene c-Ski</fullName>
    </alternativeName>
</protein>
<dbReference type="PANTHER" id="PTHR10005:SF24">
    <property type="entry name" value="SKI ONCOGENE"/>
    <property type="match status" value="1"/>
</dbReference>
<dbReference type="GO" id="GO:0009953">
    <property type="term" value="P:dorsal/ventral pattern formation"/>
    <property type="evidence" value="ECO:0007669"/>
    <property type="project" value="Ensembl"/>
</dbReference>
<dbReference type="GO" id="GO:0005737">
    <property type="term" value="C:cytoplasm"/>
    <property type="evidence" value="ECO:0007669"/>
    <property type="project" value="TreeGrafter"/>
</dbReference>
<dbReference type="GO" id="GO:0005667">
    <property type="term" value="C:transcription regulator complex"/>
    <property type="evidence" value="ECO:0007669"/>
    <property type="project" value="TreeGrafter"/>
</dbReference>
<feature type="compositionally biased region" description="Polar residues" evidence="4">
    <location>
        <begin position="708"/>
        <end position="728"/>
    </location>
</feature>
<feature type="compositionally biased region" description="Basic and acidic residues" evidence="4">
    <location>
        <begin position="278"/>
        <end position="287"/>
    </location>
</feature>
<sequence>MEAPPSFQPPAGLQRTLRQFHLSSMRSLGGPAAFSARWQREAPFGKARGDEGLPPGPARSPPPPPLPGPLLVPPDRSTARCETVLERETISCFVVGGEKRLCLPQILNTVLRDFSLQQINAVCDELHVYCSRCTAEQLEVLKVVGVLPFSAPSCGLITQTDAERLCNALVHGGALPSRGGPAALELATTDKSVPVYHECFGRCDGVFVPELYSGPGAACVQCADCGLMFPARRFVVHSHRRRENRTCHWGFDSANWRAYILLDRDRAPPTEHTELQRRLDRLKEKFQPTKPTAYNPIPSKKSKQEHLHSPSEDKERQADWLQYLTVSANKDVKQLQFKQRPSAFRPWSPRVPSCARAAPSHKHERSISKGSESVTPGLKKGDPPLVFPSRPVKHEPSGENPTTAHVHHPENLTTTQIHHPENPTTTQILHPENPTTTQIHHPENLTTTQILHPENPTSTQIHHPENPTTTRVHHPENPTSTQIHHPENPTTTQIHHPENLTTTQILHPENPTSTQIHHPENLTTTQILHPENPTSTQIHHPENPTTTRVHHPENPTTTRVHHPENPTTTRVHHPENPTTTHIHHPENQTTTHNHHPENPTTTQVHHPDNQTTTQIHHPENQTTTHIHHPENPTTTHIHHPENQTTTHIHHPENQTTTQVHHSENSPTTRVHHPENQTTTHIHHPENQTTTHIHHPENQTTTHNHHPENQTTTQVHHSENSPTTWVQPDSDSDAEIEVENCDGAPGSHSHSTGGTCSPAEVCDVRLKSVGPSELEVLCPNLYSDLNCRETREKFLQEILCLRLKQEEKLTTALQAKRSLQQELEFVRATKKGRLREAIEAKRNLRNEMERLRAEFEKKVRDANDSCGRLQRELERERQIRACGKGCESGLLRTKYSTQIEDLQVKLQQAEADREELREELVKEREARQSLERAVQQLQQQLNHNTHSKHTLSQTEREDRDAVDAS</sequence>
<feature type="region of interest" description="Disordered" evidence="4">
    <location>
        <begin position="653"/>
        <end position="674"/>
    </location>
</feature>
<evidence type="ECO:0000259" key="5">
    <source>
        <dbReference type="SMART" id="SM01046"/>
    </source>
</evidence>
<reference evidence="7" key="1">
    <citation type="submission" date="2013-03" db="EMBL/GenBank/DDBJ databases">
        <authorList>
            <person name="Jeffery W."/>
            <person name="Warren W."/>
            <person name="Wilson R.K."/>
        </authorList>
    </citation>
    <scope>NUCLEOTIDE SEQUENCE</scope>
    <source>
        <strain evidence="7">female</strain>
    </source>
</reference>
<feature type="region of interest" description="Disordered" evidence="4">
    <location>
        <begin position="341"/>
        <end position="383"/>
    </location>
</feature>
<reference evidence="6" key="3">
    <citation type="submission" date="2025-08" db="UniProtKB">
        <authorList>
            <consortium name="Ensembl"/>
        </authorList>
    </citation>
    <scope>IDENTIFICATION</scope>
</reference>
<dbReference type="FunFam" id="3.10.260.20:FF:000002">
    <property type="entry name" value="SKI-like oncogene a"/>
    <property type="match status" value="1"/>
</dbReference>
<accession>A0A3B1IM14</accession>
<feature type="domain" description="c-SKI SMAD4-binding" evidence="5">
    <location>
        <begin position="192"/>
        <end position="287"/>
    </location>
</feature>
<evidence type="ECO:0000256" key="1">
    <source>
        <dbReference type="ARBA" id="ARBA00009513"/>
    </source>
</evidence>
<dbReference type="InterPro" id="IPR009061">
    <property type="entry name" value="DNA-bd_dom_put_sf"/>
</dbReference>
<feature type="region of interest" description="Disordered" evidence="4">
    <location>
        <begin position="584"/>
        <end position="611"/>
    </location>
</feature>
<dbReference type="GO" id="GO:0000981">
    <property type="term" value="F:DNA-binding transcription factor activity, RNA polymerase II-specific"/>
    <property type="evidence" value="ECO:0007669"/>
    <property type="project" value="TreeGrafter"/>
</dbReference>
<name>A0A3B1IM14_ASTMX</name>
<dbReference type="Gene3D" id="3.10.260.20">
    <property type="entry name" value="Ski"/>
    <property type="match status" value="1"/>
</dbReference>
<evidence type="ECO:0000256" key="4">
    <source>
        <dbReference type="SAM" id="MobiDB-lite"/>
    </source>
</evidence>
<dbReference type="GO" id="GO:0030512">
    <property type="term" value="P:negative regulation of transforming growth factor beta receptor signaling pathway"/>
    <property type="evidence" value="ECO:0007669"/>
    <property type="project" value="TreeGrafter"/>
</dbReference>
<dbReference type="InterPro" id="IPR003380">
    <property type="entry name" value="SKI/SNO/DAC"/>
</dbReference>
<dbReference type="GeneTree" id="ENSGT00940000166894"/>
<dbReference type="SUPFAM" id="SSF63763">
    <property type="entry name" value="SAND domain-like"/>
    <property type="match status" value="1"/>
</dbReference>
<feature type="region of interest" description="Disordered" evidence="4">
    <location>
        <begin position="39"/>
        <end position="73"/>
    </location>
</feature>
<dbReference type="SMART" id="SM01046">
    <property type="entry name" value="c-SKI_SMAD_bind"/>
    <property type="match status" value="1"/>
</dbReference>
<keyword evidence="7" id="KW-1185">Reference proteome</keyword>
<dbReference type="GO" id="GO:0046332">
    <property type="term" value="F:SMAD binding"/>
    <property type="evidence" value="ECO:0007669"/>
    <property type="project" value="InterPro"/>
</dbReference>
<dbReference type="GO" id="GO:0001947">
    <property type="term" value="P:heart looping"/>
    <property type="evidence" value="ECO:0007669"/>
    <property type="project" value="Ensembl"/>
</dbReference>
<dbReference type="Bgee" id="ENSAMXG00000030008">
    <property type="expression patterns" value="Expressed in muscle tissue and 14 other cell types or tissues"/>
</dbReference>